<organism evidence="1">
    <name type="scientific">Alloyangia sp. H15</name>
    <dbReference type="NCBI Taxonomy" id="3029062"/>
    <lineage>
        <taxon>Bacteria</taxon>
        <taxon>Pseudomonadati</taxon>
        <taxon>Pseudomonadota</taxon>
        <taxon>Alphaproteobacteria</taxon>
        <taxon>Rhodobacterales</taxon>
        <taxon>Roseobacteraceae</taxon>
        <taxon>Alloyangia</taxon>
    </lineage>
</organism>
<dbReference type="EMBL" id="CP123384">
    <property type="protein sequence ID" value="XCC94073.1"/>
    <property type="molecule type" value="Genomic_DNA"/>
</dbReference>
<protein>
    <submittedName>
        <fullName evidence="1">Uncharacterized protein</fullName>
    </submittedName>
</protein>
<name>A0AAU8AGR1_9RHOB</name>
<gene>
    <name evidence="1" type="ORF">PVT71_02365</name>
</gene>
<dbReference type="AlphaFoldDB" id="A0AAU8AGR1"/>
<sequence length="95" mass="11017">MRGGPDRWLSGRVWDDPAPRRAQFEEPDPAVTFIEGRGFRRESSIRDPDNTVTQTEQRVLAQRAEDAARERKAEADRRFRRALELGEALRILRKG</sequence>
<reference evidence="1" key="1">
    <citation type="submission" date="2023-02" db="EMBL/GenBank/DDBJ databases">
        <title>Description and genomic characterization of Salipiger bruguierae sp. nov., isolated from the sediment of mangrove plant Bruguiera sexangula.</title>
        <authorList>
            <person name="Long M."/>
        </authorList>
    </citation>
    <scope>NUCLEOTIDE SEQUENCE</scope>
    <source>
        <strain evidence="1">H15</strain>
    </source>
</reference>
<dbReference type="RefSeq" id="WP_353472896.1">
    <property type="nucleotide sequence ID" value="NZ_CP123384.1"/>
</dbReference>
<evidence type="ECO:0000313" key="1">
    <source>
        <dbReference type="EMBL" id="XCC94073.1"/>
    </source>
</evidence>
<proteinExistence type="predicted"/>
<accession>A0AAU8AGR1</accession>